<keyword evidence="2" id="KW-1185">Reference proteome</keyword>
<dbReference type="EMBL" id="JAANIU010010173">
    <property type="protein sequence ID" value="KAG1532105.1"/>
    <property type="molecule type" value="Genomic_DNA"/>
</dbReference>
<comment type="caution">
    <text evidence="1">The sequence shown here is derived from an EMBL/GenBank/DDBJ whole genome shotgun (WGS) entry which is preliminary data.</text>
</comment>
<evidence type="ECO:0000313" key="2">
    <source>
        <dbReference type="Proteomes" id="UP000740926"/>
    </source>
</evidence>
<name>A0A9P7C1Y2_9FUNG</name>
<proteinExistence type="predicted"/>
<protein>
    <submittedName>
        <fullName evidence="1">Uncharacterized protein</fullName>
    </submittedName>
</protein>
<evidence type="ECO:0000313" key="1">
    <source>
        <dbReference type="EMBL" id="KAG1532105.1"/>
    </source>
</evidence>
<reference evidence="1 2" key="1">
    <citation type="journal article" date="2020" name="Microb. Genom.">
        <title>Genetic diversity of clinical and environmental Mucorales isolates obtained from an investigation of mucormycosis cases among solid organ transplant recipients.</title>
        <authorList>
            <person name="Nguyen M.H."/>
            <person name="Kaul D."/>
            <person name="Muto C."/>
            <person name="Cheng S.J."/>
            <person name="Richter R.A."/>
            <person name="Bruno V.M."/>
            <person name="Liu G."/>
            <person name="Beyhan S."/>
            <person name="Sundermann A.J."/>
            <person name="Mounaud S."/>
            <person name="Pasculle A.W."/>
            <person name="Nierman W.C."/>
            <person name="Driscoll E."/>
            <person name="Cumbie R."/>
            <person name="Clancy C.J."/>
            <person name="Dupont C.L."/>
        </authorList>
    </citation>
    <scope>NUCLEOTIDE SEQUENCE [LARGE SCALE GENOMIC DNA]</scope>
    <source>
        <strain evidence="1 2">GL24</strain>
    </source>
</reference>
<gene>
    <name evidence="1" type="ORF">G6F50_016350</name>
</gene>
<dbReference type="AlphaFoldDB" id="A0A9P7C1Y2"/>
<organism evidence="1 2">
    <name type="scientific">Rhizopus delemar</name>
    <dbReference type="NCBI Taxonomy" id="936053"/>
    <lineage>
        <taxon>Eukaryota</taxon>
        <taxon>Fungi</taxon>
        <taxon>Fungi incertae sedis</taxon>
        <taxon>Mucoromycota</taxon>
        <taxon>Mucoromycotina</taxon>
        <taxon>Mucoromycetes</taxon>
        <taxon>Mucorales</taxon>
        <taxon>Mucorineae</taxon>
        <taxon>Rhizopodaceae</taxon>
        <taxon>Rhizopus</taxon>
    </lineage>
</organism>
<dbReference type="Proteomes" id="UP000740926">
    <property type="component" value="Unassembled WGS sequence"/>
</dbReference>
<accession>A0A9P7C1Y2</accession>
<sequence length="88" mass="10171">MMRAPNPAAWPRCPARKAWPARFRRPTWSAAGWWRPRLIPTRRVRWPAMPMPAARRPATAWRRRAARSIPMPAVAAITGTTARHSPRR</sequence>